<organism evidence="3">
    <name type="scientific">Salmonella enterica subsp. enterica serovar Saintpaul</name>
    <dbReference type="NCBI Taxonomy" id="90105"/>
    <lineage>
        <taxon>Bacteria</taxon>
        <taxon>Pseudomonadati</taxon>
        <taxon>Pseudomonadota</taxon>
        <taxon>Gammaproteobacteria</taxon>
        <taxon>Enterobacterales</taxon>
        <taxon>Enterobacteriaceae</taxon>
        <taxon>Salmonella</taxon>
    </lineage>
</organism>
<evidence type="ECO:0000313" key="3">
    <source>
        <dbReference type="EMBL" id="OHG60674.1"/>
    </source>
</evidence>
<dbReference type="EMBL" id="MLZC01000020">
    <property type="protein sequence ID" value="OHG60674.1"/>
    <property type="molecule type" value="Genomic_DNA"/>
</dbReference>
<sequence>MEILKNMMLRTAVELSLRIWQVRRRTSLWLSGLVLSALVSQPAHAAGDDLSDMVKNGLRFFTDIKQPLLDAAPVIGLIFIILALLMMRWKKNNPNIKPWEIAVMFGIGLFLLALSQIASRGQKQLGLNPVGF</sequence>
<proteinExistence type="predicted"/>
<dbReference type="AlphaFoldDB" id="A0A1S0Z8E6"/>
<name>A0A1S0Z8E6_SALET</name>
<dbReference type="InterPro" id="IPR046638">
    <property type="entry name" value="DUF6750"/>
</dbReference>
<evidence type="ECO:0008006" key="4">
    <source>
        <dbReference type="Google" id="ProtNLM"/>
    </source>
</evidence>
<feature type="signal peptide" evidence="2">
    <location>
        <begin position="1"/>
        <end position="45"/>
    </location>
</feature>
<feature type="transmembrane region" description="Helical" evidence="1">
    <location>
        <begin position="99"/>
        <end position="118"/>
    </location>
</feature>
<dbReference type="RefSeq" id="WP_000404336.1">
    <property type="nucleotide sequence ID" value="NZ_QWDP01000013.1"/>
</dbReference>
<comment type="caution">
    <text evidence="3">The sequence shown here is derived from an EMBL/GenBank/DDBJ whole genome shotgun (WGS) entry which is preliminary data.</text>
</comment>
<keyword evidence="1" id="KW-0812">Transmembrane</keyword>
<feature type="transmembrane region" description="Helical" evidence="1">
    <location>
        <begin position="69"/>
        <end position="87"/>
    </location>
</feature>
<feature type="chain" id="PRO_5030032998" description="TraR" evidence="2">
    <location>
        <begin position="46"/>
        <end position="132"/>
    </location>
</feature>
<keyword evidence="2" id="KW-0732">Signal</keyword>
<evidence type="ECO:0000256" key="1">
    <source>
        <dbReference type="SAM" id="Phobius"/>
    </source>
</evidence>
<protein>
    <recommendedName>
        <fullName evidence="4">TraR</fullName>
    </recommendedName>
</protein>
<gene>
    <name evidence="3" type="ORF">A7T00_27430</name>
</gene>
<keyword evidence="1" id="KW-1133">Transmembrane helix</keyword>
<accession>A0A1S0Z8E6</accession>
<keyword evidence="1" id="KW-0472">Membrane</keyword>
<dbReference type="Pfam" id="PF20535">
    <property type="entry name" value="DUF6750"/>
    <property type="match status" value="1"/>
</dbReference>
<evidence type="ECO:0000256" key="2">
    <source>
        <dbReference type="SAM" id="SignalP"/>
    </source>
</evidence>
<reference evidence="3" key="1">
    <citation type="submission" date="2016-09" db="EMBL/GenBank/DDBJ databases">
        <title>Whole genome sequencing of Salmonella enterica.</title>
        <authorList>
            <person name="Bell R."/>
        </authorList>
    </citation>
    <scope>NUCLEOTIDE SEQUENCE [LARGE SCALE GENOMIC DNA]</scope>
    <source>
        <strain evidence="3">CFSAN044978</strain>
    </source>
</reference>